<proteinExistence type="predicted"/>
<evidence type="ECO:0000313" key="6">
    <source>
        <dbReference type="EMBL" id="GAB0136098.1"/>
    </source>
</evidence>
<keyword evidence="5" id="KW-0812">Transmembrane</keyword>
<organism evidence="6 7">
    <name type="scientific">Epichloe bromicola</name>
    <dbReference type="NCBI Taxonomy" id="79588"/>
    <lineage>
        <taxon>Eukaryota</taxon>
        <taxon>Fungi</taxon>
        <taxon>Dikarya</taxon>
        <taxon>Ascomycota</taxon>
        <taxon>Pezizomycotina</taxon>
        <taxon>Sordariomycetes</taxon>
        <taxon>Hypocreomycetidae</taxon>
        <taxon>Hypocreales</taxon>
        <taxon>Clavicipitaceae</taxon>
        <taxon>Epichloe</taxon>
    </lineage>
</organism>
<evidence type="ECO:0000256" key="1">
    <source>
        <dbReference type="ARBA" id="ARBA00023136"/>
    </source>
</evidence>
<name>A0ABQ0CRN3_9HYPO</name>
<gene>
    <name evidence="6" type="primary">g4415</name>
    <name evidence="6" type="ORF">EsDP_00004415</name>
</gene>
<evidence type="ECO:0000256" key="2">
    <source>
        <dbReference type="ARBA" id="ARBA00023140"/>
    </source>
</evidence>
<dbReference type="Pfam" id="PF05648">
    <property type="entry name" value="PEX11"/>
    <property type="match status" value="1"/>
</dbReference>
<evidence type="ECO:0000256" key="4">
    <source>
        <dbReference type="SAM" id="Coils"/>
    </source>
</evidence>
<evidence type="ECO:0008006" key="8">
    <source>
        <dbReference type="Google" id="ProtNLM"/>
    </source>
</evidence>
<feature type="coiled-coil region" evidence="4">
    <location>
        <begin position="185"/>
        <end position="212"/>
    </location>
</feature>
<evidence type="ECO:0000313" key="7">
    <source>
        <dbReference type="Proteomes" id="UP001562357"/>
    </source>
</evidence>
<reference evidence="7" key="1">
    <citation type="submission" date="2024-06" db="EMBL/GenBank/DDBJ databases">
        <title>Draft Genome Sequences of Epichloe bromicola Strains Isolated from Elymus ciliaris.</title>
        <authorList>
            <consortium name="Epichloe bromicola genome sequencing consortium"/>
            <person name="Miura A."/>
            <person name="Imano S."/>
            <person name="Ashida A."/>
            <person name="Sato I."/>
            <person name="Chiba S."/>
            <person name="Tanaka A."/>
            <person name="Camagna M."/>
            <person name="Takemoto D."/>
        </authorList>
    </citation>
    <scope>NUCLEOTIDE SEQUENCE [LARGE SCALE GENOMIC DNA]</scope>
    <source>
        <strain evidence="7">DP</strain>
    </source>
</reference>
<keyword evidence="1 5" id="KW-0472">Membrane</keyword>
<dbReference type="EMBL" id="BAAFGZ010000170">
    <property type="protein sequence ID" value="GAB0136098.1"/>
    <property type="molecule type" value="Genomic_DNA"/>
</dbReference>
<evidence type="ECO:0000256" key="5">
    <source>
        <dbReference type="SAM" id="Phobius"/>
    </source>
</evidence>
<comment type="subcellular location">
    <subcellularLocation>
        <location evidence="3">Peroxisome membrane</location>
    </subcellularLocation>
</comment>
<keyword evidence="7" id="KW-1185">Reference proteome</keyword>
<protein>
    <recommendedName>
        <fullName evidence="8">AoPex11B-like protein</fullName>
    </recommendedName>
</protein>
<evidence type="ECO:0000256" key="3">
    <source>
        <dbReference type="ARBA" id="ARBA00046271"/>
    </source>
</evidence>
<dbReference type="InterPro" id="IPR008733">
    <property type="entry name" value="PEX11"/>
</dbReference>
<keyword evidence="2" id="KW-0576">Peroxisome</keyword>
<feature type="transmembrane region" description="Helical" evidence="5">
    <location>
        <begin position="20"/>
        <end position="38"/>
    </location>
</feature>
<keyword evidence="5" id="KW-1133">Transmembrane helix</keyword>
<sequence length="288" mass="31715">MAGFFEQFVAFGTDSVGLERLFRLVQSLFAILTFYPALMPTMLPSMTKAALQTSELAMRELSSHVNLTRRAIRLFWCLGSFQSSFSAYAAPEKSLEAWLSIMADTFFGLFGLVESATLPDLLRTEHFSIFGYAEAVRLDGQAQGLWLAALSCAVLGSGAKVFRAFAYRAVPEAGAFAVADGEKTGDAAEKRKRKREREREALEKERRRKMGRLTRKLAAELLDIVIPAWSTGLADIELGTVAVAMFFSTILTGYAVWERCGLAIDSKRAKVSCRVDGHPIRIMDGAGT</sequence>
<accession>A0ABQ0CRN3</accession>
<comment type="caution">
    <text evidence="6">The sequence shown here is derived from an EMBL/GenBank/DDBJ whole genome shotgun (WGS) entry which is preliminary data.</text>
</comment>
<keyword evidence="4" id="KW-0175">Coiled coil</keyword>
<dbReference type="Proteomes" id="UP001562357">
    <property type="component" value="Unassembled WGS sequence"/>
</dbReference>